<evidence type="ECO:0000313" key="10">
    <source>
        <dbReference type="EMBL" id="RKP32575.1"/>
    </source>
</evidence>
<dbReference type="PANTHER" id="PTHR43341:SF1">
    <property type="entry name" value="GENERAL AMINO-ACID PERMEASE GAP1"/>
    <property type="match status" value="1"/>
</dbReference>
<feature type="transmembrane region" description="Helical" evidence="8">
    <location>
        <begin position="85"/>
        <end position="103"/>
    </location>
</feature>
<sequence length="320" mass="35553">MHALGELAVIFPFSGAFITYNIRFIDPSWSFAMTWNCALQWLIILAFGVDTNPAAYCAVFYVSIIVIINFFGVKGYGEAELVFSLIKVLAVIGFIILSIVVYWHDPGAFNNGFKGLCSVFITAAFAFSGTELVGLARITLFYVVALILVGVLIPYKNPEFSMDDGTARYAPFVIGIKNAGISGLPSVMNVVIIISVVSVGKTIVRYHPPGPFGLICSIFASGMDGVAFDWMLAISGMCTLFTWGSICLSHIRFRRALKVQDWSNWLLLRSFLKHCAYHLQFWIALFPIGGEPNVTDFFAAYLSVPVILIFYIDHMIWRKN</sequence>
<proteinExistence type="inferred from homology"/>
<keyword evidence="11" id="KW-1185">Reference proteome</keyword>
<evidence type="ECO:0000256" key="3">
    <source>
        <dbReference type="ARBA" id="ARBA00022448"/>
    </source>
</evidence>
<feature type="transmembrane region" description="Helical" evidence="8">
    <location>
        <begin position="175"/>
        <end position="199"/>
    </location>
</feature>
<evidence type="ECO:0000259" key="9">
    <source>
        <dbReference type="Pfam" id="PF00324"/>
    </source>
</evidence>
<dbReference type="GO" id="GO:0015171">
    <property type="term" value="F:amino acid transmembrane transporter activity"/>
    <property type="evidence" value="ECO:0007669"/>
    <property type="project" value="TreeGrafter"/>
</dbReference>
<keyword evidence="4 8" id="KW-0812">Transmembrane</keyword>
<name>A0A4P9ZHT1_9ASCO</name>
<feature type="domain" description="Amino acid permease/ SLC12A" evidence="9">
    <location>
        <begin position="214"/>
        <end position="320"/>
    </location>
</feature>
<evidence type="ECO:0000256" key="7">
    <source>
        <dbReference type="ARBA" id="ARBA00023136"/>
    </source>
</evidence>
<feature type="transmembrane region" description="Helical" evidence="8">
    <location>
        <begin position="134"/>
        <end position="155"/>
    </location>
</feature>
<keyword evidence="3" id="KW-0813">Transport</keyword>
<dbReference type="Gene3D" id="1.20.1740.10">
    <property type="entry name" value="Amino acid/polyamine transporter I"/>
    <property type="match status" value="1"/>
</dbReference>
<dbReference type="PANTHER" id="PTHR43341">
    <property type="entry name" value="AMINO ACID PERMEASE"/>
    <property type="match status" value="1"/>
</dbReference>
<keyword evidence="7 8" id="KW-0472">Membrane</keyword>
<evidence type="ECO:0000256" key="4">
    <source>
        <dbReference type="ARBA" id="ARBA00022692"/>
    </source>
</evidence>
<comment type="similarity">
    <text evidence="2">Belongs to the amino acid-polyamine-organocation (APC) superfamily. YAT (TC 2.A.3.10) family.</text>
</comment>
<keyword evidence="5" id="KW-0029">Amino-acid transport</keyword>
<accession>A0A4P9ZHT1</accession>
<feature type="transmembrane region" description="Helical" evidence="8">
    <location>
        <begin position="265"/>
        <end position="285"/>
    </location>
</feature>
<keyword evidence="6 8" id="KW-1133">Transmembrane helix</keyword>
<dbReference type="InterPro" id="IPR004841">
    <property type="entry name" value="AA-permease/SLC12A_dom"/>
</dbReference>
<dbReference type="Pfam" id="PF00324">
    <property type="entry name" value="AA_permease"/>
    <property type="match status" value="2"/>
</dbReference>
<protein>
    <recommendedName>
        <fullName evidence="9">Amino acid permease/ SLC12A domain-containing protein</fullName>
    </recommendedName>
</protein>
<evidence type="ECO:0000256" key="6">
    <source>
        <dbReference type="ARBA" id="ARBA00022989"/>
    </source>
</evidence>
<comment type="subcellular location">
    <subcellularLocation>
        <location evidence="1">Membrane</location>
        <topology evidence="1">Multi-pass membrane protein</topology>
    </subcellularLocation>
</comment>
<gene>
    <name evidence="10" type="ORF">METBISCDRAFT_29480</name>
</gene>
<feature type="transmembrane region" description="Helical" evidence="8">
    <location>
        <begin position="6"/>
        <end position="22"/>
    </location>
</feature>
<dbReference type="Proteomes" id="UP000268321">
    <property type="component" value="Unassembled WGS sequence"/>
</dbReference>
<feature type="transmembrane region" description="Helical" evidence="8">
    <location>
        <begin position="234"/>
        <end position="253"/>
    </location>
</feature>
<evidence type="ECO:0000256" key="2">
    <source>
        <dbReference type="ARBA" id="ARBA00006983"/>
    </source>
</evidence>
<evidence type="ECO:0000313" key="11">
    <source>
        <dbReference type="Proteomes" id="UP000268321"/>
    </source>
</evidence>
<organism evidence="10 11">
    <name type="scientific">Metschnikowia bicuspidata</name>
    <dbReference type="NCBI Taxonomy" id="27322"/>
    <lineage>
        <taxon>Eukaryota</taxon>
        <taxon>Fungi</taxon>
        <taxon>Dikarya</taxon>
        <taxon>Ascomycota</taxon>
        <taxon>Saccharomycotina</taxon>
        <taxon>Pichiomycetes</taxon>
        <taxon>Metschnikowiaceae</taxon>
        <taxon>Metschnikowia</taxon>
    </lineage>
</organism>
<dbReference type="InterPro" id="IPR050524">
    <property type="entry name" value="APC_YAT"/>
</dbReference>
<reference evidence="11" key="1">
    <citation type="journal article" date="2018" name="Nat. Microbiol.">
        <title>Leveraging single-cell genomics to expand the fungal tree of life.</title>
        <authorList>
            <person name="Ahrendt S.R."/>
            <person name="Quandt C.A."/>
            <person name="Ciobanu D."/>
            <person name="Clum A."/>
            <person name="Salamov A."/>
            <person name="Andreopoulos B."/>
            <person name="Cheng J.F."/>
            <person name="Woyke T."/>
            <person name="Pelin A."/>
            <person name="Henrissat B."/>
            <person name="Reynolds N.K."/>
            <person name="Benny G.L."/>
            <person name="Smith M.E."/>
            <person name="James T.Y."/>
            <person name="Grigoriev I.V."/>
        </authorList>
    </citation>
    <scope>NUCLEOTIDE SEQUENCE [LARGE SCALE GENOMIC DNA]</scope>
    <source>
        <strain evidence="11">Baker2002</strain>
    </source>
</reference>
<dbReference type="GO" id="GO:0016020">
    <property type="term" value="C:membrane"/>
    <property type="evidence" value="ECO:0007669"/>
    <property type="project" value="UniProtKB-SubCell"/>
</dbReference>
<dbReference type="OrthoDB" id="3900342at2759"/>
<evidence type="ECO:0000256" key="5">
    <source>
        <dbReference type="ARBA" id="ARBA00022970"/>
    </source>
</evidence>
<feature type="domain" description="Amino acid permease/ SLC12A" evidence="9">
    <location>
        <begin position="1"/>
        <end position="136"/>
    </location>
</feature>
<dbReference type="EMBL" id="ML004430">
    <property type="protein sequence ID" value="RKP32575.1"/>
    <property type="molecule type" value="Genomic_DNA"/>
</dbReference>
<feature type="transmembrane region" description="Helical" evidence="8">
    <location>
        <begin position="297"/>
        <end position="317"/>
    </location>
</feature>
<dbReference type="AlphaFoldDB" id="A0A4P9ZHT1"/>
<evidence type="ECO:0000256" key="1">
    <source>
        <dbReference type="ARBA" id="ARBA00004141"/>
    </source>
</evidence>
<feature type="transmembrane region" description="Helical" evidence="8">
    <location>
        <begin position="53"/>
        <end position="73"/>
    </location>
</feature>
<evidence type="ECO:0000256" key="8">
    <source>
        <dbReference type="SAM" id="Phobius"/>
    </source>
</evidence>